<name>A0ABQ2M3T7_9ACTN</name>
<sequence length="333" mass="35033">MTTASLTPSPTPTAADTSPTPVPRGTHRSVLRLHRTTLWAALALTVLALAVTGYLRLAHEGRPGLIRLLGLSNADDLLHTYLQRGSVALLFVPLAVAAFTAGPLVARELEAGLHKFAWTQGDSPARWLGARLTVAAVLAVAAGLAVLAVFWVGGSGLVHAVGDSLYLGWSDGPVYAATGPVAVAYCLLAAAVGALAGLLVRRTLLAMSAAGAVTGAVLWLLSSVRWDLFPVRTATGSSARERANWFPGDVPADNYVMDQGVTNAAGERFAPGQCLPDHPAPSCPADTRVVEAWADFHPRSHFWYVQLIETGIVLALAAAAVYAGFWLLRRRTP</sequence>
<keyword evidence="2" id="KW-0812">Transmembrane</keyword>
<dbReference type="Proteomes" id="UP000656881">
    <property type="component" value="Unassembled WGS sequence"/>
</dbReference>
<keyword evidence="2" id="KW-0472">Membrane</keyword>
<evidence type="ECO:0000313" key="3">
    <source>
        <dbReference type="EMBL" id="GGO46553.1"/>
    </source>
</evidence>
<feature type="region of interest" description="Disordered" evidence="1">
    <location>
        <begin position="1"/>
        <end position="26"/>
    </location>
</feature>
<feature type="transmembrane region" description="Helical" evidence="2">
    <location>
        <begin position="174"/>
        <end position="196"/>
    </location>
</feature>
<organism evidence="3 4">
    <name type="scientific">Streptomyces lasiicapitis</name>
    <dbReference type="NCBI Taxonomy" id="1923961"/>
    <lineage>
        <taxon>Bacteria</taxon>
        <taxon>Bacillati</taxon>
        <taxon>Actinomycetota</taxon>
        <taxon>Actinomycetes</taxon>
        <taxon>Kitasatosporales</taxon>
        <taxon>Streptomycetaceae</taxon>
        <taxon>Streptomyces</taxon>
    </lineage>
</organism>
<keyword evidence="4" id="KW-1185">Reference proteome</keyword>
<evidence type="ECO:0000256" key="1">
    <source>
        <dbReference type="SAM" id="MobiDB-lite"/>
    </source>
</evidence>
<feature type="transmembrane region" description="Helical" evidence="2">
    <location>
        <begin position="38"/>
        <end position="57"/>
    </location>
</feature>
<evidence type="ECO:0000313" key="4">
    <source>
        <dbReference type="Proteomes" id="UP000656881"/>
    </source>
</evidence>
<comment type="caution">
    <text evidence="3">The sequence shown here is derived from an EMBL/GenBank/DDBJ whole genome shotgun (WGS) entry which is preliminary data.</text>
</comment>
<gene>
    <name evidence="3" type="ORF">GCM10012286_37690</name>
</gene>
<feature type="transmembrane region" description="Helical" evidence="2">
    <location>
        <begin position="203"/>
        <end position="221"/>
    </location>
</feature>
<accession>A0ABQ2M3T7</accession>
<feature type="transmembrane region" description="Helical" evidence="2">
    <location>
        <begin position="127"/>
        <end position="154"/>
    </location>
</feature>
<feature type="transmembrane region" description="Helical" evidence="2">
    <location>
        <begin position="87"/>
        <end position="106"/>
    </location>
</feature>
<dbReference type="RefSeq" id="WP_189174861.1">
    <property type="nucleotide sequence ID" value="NZ_BMNG01000008.1"/>
</dbReference>
<feature type="compositionally biased region" description="Low complexity" evidence="1">
    <location>
        <begin position="1"/>
        <end position="19"/>
    </location>
</feature>
<evidence type="ECO:0000256" key="2">
    <source>
        <dbReference type="SAM" id="Phobius"/>
    </source>
</evidence>
<keyword evidence="2" id="KW-1133">Transmembrane helix</keyword>
<dbReference type="EMBL" id="BMNG01000008">
    <property type="protein sequence ID" value="GGO46553.1"/>
    <property type="molecule type" value="Genomic_DNA"/>
</dbReference>
<protein>
    <submittedName>
        <fullName evidence="3">Transporter</fullName>
    </submittedName>
</protein>
<proteinExistence type="predicted"/>
<feature type="transmembrane region" description="Helical" evidence="2">
    <location>
        <begin position="303"/>
        <end position="328"/>
    </location>
</feature>
<reference evidence="4" key="1">
    <citation type="journal article" date="2019" name="Int. J. Syst. Evol. Microbiol.">
        <title>The Global Catalogue of Microorganisms (GCM) 10K type strain sequencing project: providing services to taxonomists for standard genome sequencing and annotation.</title>
        <authorList>
            <consortium name="The Broad Institute Genomics Platform"/>
            <consortium name="The Broad Institute Genome Sequencing Center for Infectious Disease"/>
            <person name="Wu L."/>
            <person name="Ma J."/>
        </authorList>
    </citation>
    <scope>NUCLEOTIDE SEQUENCE [LARGE SCALE GENOMIC DNA]</scope>
    <source>
        <strain evidence="4">CGMCC 4.7349</strain>
    </source>
</reference>